<dbReference type="Proteomes" id="UP000799437">
    <property type="component" value="Unassembled WGS sequence"/>
</dbReference>
<accession>A0A6A6W9W5</accession>
<dbReference type="GeneID" id="54487879"/>
<protein>
    <recommendedName>
        <fullName evidence="4">BTB domain-containing protein</fullName>
    </recommendedName>
</protein>
<dbReference type="PANTHER" id="PTHR38119">
    <property type="entry name" value="BTB DOMAIN-CONTAINING PROTEIN-RELATED"/>
    <property type="match status" value="1"/>
</dbReference>
<proteinExistence type="predicted"/>
<keyword evidence="3" id="KW-1185">Reference proteome</keyword>
<dbReference type="RefSeq" id="XP_033601400.1">
    <property type="nucleotide sequence ID" value="XM_033746825.1"/>
</dbReference>
<dbReference type="EMBL" id="ML996570">
    <property type="protein sequence ID" value="KAF2758949.1"/>
    <property type="molecule type" value="Genomic_DNA"/>
</dbReference>
<feature type="region of interest" description="Disordered" evidence="1">
    <location>
        <begin position="393"/>
        <end position="469"/>
    </location>
</feature>
<feature type="compositionally biased region" description="Acidic residues" evidence="1">
    <location>
        <begin position="437"/>
        <end position="448"/>
    </location>
</feature>
<dbReference type="OrthoDB" id="2129688at2759"/>
<evidence type="ECO:0000256" key="1">
    <source>
        <dbReference type="SAM" id="MobiDB-lite"/>
    </source>
</evidence>
<evidence type="ECO:0000313" key="3">
    <source>
        <dbReference type="Proteomes" id="UP000799437"/>
    </source>
</evidence>
<reference evidence="2" key="1">
    <citation type="journal article" date="2020" name="Stud. Mycol.">
        <title>101 Dothideomycetes genomes: a test case for predicting lifestyles and emergence of pathogens.</title>
        <authorList>
            <person name="Haridas S."/>
            <person name="Albert R."/>
            <person name="Binder M."/>
            <person name="Bloem J."/>
            <person name="Labutti K."/>
            <person name="Salamov A."/>
            <person name="Andreopoulos B."/>
            <person name="Baker S."/>
            <person name="Barry K."/>
            <person name="Bills G."/>
            <person name="Bluhm B."/>
            <person name="Cannon C."/>
            <person name="Castanera R."/>
            <person name="Culley D."/>
            <person name="Daum C."/>
            <person name="Ezra D."/>
            <person name="Gonzalez J."/>
            <person name="Henrissat B."/>
            <person name="Kuo A."/>
            <person name="Liang C."/>
            <person name="Lipzen A."/>
            <person name="Lutzoni F."/>
            <person name="Magnuson J."/>
            <person name="Mondo S."/>
            <person name="Nolan M."/>
            <person name="Ohm R."/>
            <person name="Pangilinan J."/>
            <person name="Park H.-J."/>
            <person name="Ramirez L."/>
            <person name="Alfaro M."/>
            <person name="Sun H."/>
            <person name="Tritt A."/>
            <person name="Yoshinaga Y."/>
            <person name="Zwiers L.-H."/>
            <person name="Turgeon B."/>
            <person name="Goodwin S."/>
            <person name="Spatafora J."/>
            <person name="Crous P."/>
            <person name="Grigoriev I."/>
        </authorList>
    </citation>
    <scope>NUCLEOTIDE SEQUENCE</scope>
    <source>
        <strain evidence="2">CBS 121739</strain>
    </source>
</reference>
<dbReference type="AlphaFoldDB" id="A0A6A6W9W5"/>
<dbReference type="PANTHER" id="PTHR38119:SF2">
    <property type="entry name" value="TRANSCRIPTION FACTOR DOMAIN-CONTAINING PROTEIN"/>
    <property type="match status" value="1"/>
</dbReference>
<evidence type="ECO:0000313" key="2">
    <source>
        <dbReference type="EMBL" id="KAF2758949.1"/>
    </source>
</evidence>
<evidence type="ECO:0008006" key="4">
    <source>
        <dbReference type="Google" id="ProtNLM"/>
    </source>
</evidence>
<feature type="compositionally biased region" description="Basic and acidic residues" evidence="1">
    <location>
        <begin position="454"/>
        <end position="469"/>
    </location>
</feature>
<organism evidence="2 3">
    <name type="scientific">Pseudovirgaria hyperparasitica</name>
    <dbReference type="NCBI Taxonomy" id="470096"/>
    <lineage>
        <taxon>Eukaryota</taxon>
        <taxon>Fungi</taxon>
        <taxon>Dikarya</taxon>
        <taxon>Ascomycota</taxon>
        <taxon>Pezizomycotina</taxon>
        <taxon>Dothideomycetes</taxon>
        <taxon>Dothideomycetes incertae sedis</taxon>
        <taxon>Acrospermales</taxon>
        <taxon>Acrospermaceae</taxon>
        <taxon>Pseudovirgaria</taxon>
    </lineage>
</organism>
<sequence>MAGRFSTSEDGDVQVILGPREDLQFKVHSQVLRESSPGFFADLVSKKSEAPLGPTAKRQGRPLYHIELIQPPSEQFKSGILARLELTDKGMLAPTNPPSVAYAKNSGLTPKVDENIYKQYKNCFAAMYNKPLDIQGKNLQHIMMEAFPHLDIAEYLDILPIVSKALENVFMAFGQELFRIISRQPTVWLNAAYRMKSVLIFREAVIHTVGKYNSLTDATKSIIFPECMAVIERKRDRLNMRGKVLEARIISLYPRQIQRRAGDNSQRQAYSADVMFWVALGFFRHWFGQAIVNDKSYRAPDGGFQFYTDLAQAGPSAYLDRTVLNVFHNRFNMSKKASQVVENHVLEIKELVRQSLVEAELLSNESLLDLAKHPVDHLTSCKFDNEKDIPWALPTAGDNIDQDQDPIPTRKRSAPSRASSEVDMEEVIENTMFGEPEKEDGSDDDDETMGGVEVDTKNSDASHKRSRKE</sequence>
<name>A0A6A6W9W5_9PEZI</name>
<gene>
    <name evidence="2" type="ORF">EJ05DRAFT_499377</name>
</gene>